<dbReference type="STRING" id="1328759.A0A5C2SH54"/>
<keyword evidence="2" id="KW-1185">Reference proteome</keyword>
<dbReference type="EMBL" id="ML122257">
    <property type="protein sequence ID" value="RPD63063.1"/>
    <property type="molecule type" value="Genomic_DNA"/>
</dbReference>
<gene>
    <name evidence="1" type="ORF">L227DRAFT_572913</name>
</gene>
<dbReference type="OrthoDB" id="3218552at2759"/>
<name>A0A5C2SH54_9APHY</name>
<dbReference type="Proteomes" id="UP000313359">
    <property type="component" value="Unassembled WGS sequence"/>
</dbReference>
<reference evidence="1" key="1">
    <citation type="journal article" date="2018" name="Genome Biol. Evol.">
        <title>Genomics and development of Lentinus tigrinus, a white-rot wood-decaying mushroom with dimorphic fruiting bodies.</title>
        <authorList>
            <person name="Wu B."/>
            <person name="Xu Z."/>
            <person name="Knudson A."/>
            <person name="Carlson A."/>
            <person name="Chen N."/>
            <person name="Kovaka S."/>
            <person name="LaButti K."/>
            <person name="Lipzen A."/>
            <person name="Pennachio C."/>
            <person name="Riley R."/>
            <person name="Schakwitz W."/>
            <person name="Umezawa K."/>
            <person name="Ohm R.A."/>
            <person name="Grigoriev I.V."/>
            <person name="Nagy L.G."/>
            <person name="Gibbons J."/>
            <person name="Hibbett D."/>
        </authorList>
    </citation>
    <scope>NUCLEOTIDE SEQUENCE [LARGE SCALE GENOMIC DNA]</scope>
    <source>
        <strain evidence="1">ALCF2SS1-6</strain>
    </source>
</reference>
<dbReference type="AlphaFoldDB" id="A0A5C2SH54"/>
<organism evidence="1 2">
    <name type="scientific">Lentinus tigrinus ALCF2SS1-6</name>
    <dbReference type="NCBI Taxonomy" id="1328759"/>
    <lineage>
        <taxon>Eukaryota</taxon>
        <taxon>Fungi</taxon>
        <taxon>Dikarya</taxon>
        <taxon>Basidiomycota</taxon>
        <taxon>Agaricomycotina</taxon>
        <taxon>Agaricomycetes</taxon>
        <taxon>Polyporales</taxon>
        <taxon>Polyporaceae</taxon>
        <taxon>Lentinus</taxon>
    </lineage>
</organism>
<evidence type="ECO:0000313" key="1">
    <source>
        <dbReference type="EMBL" id="RPD63063.1"/>
    </source>
</evidence>
<protein>
    <submittedName>
        <fullName evidence="1">Uncharacterized protein</fullName>
    </submittedName>
</protein>
<sequence>MFPVDTTFEVVPQFPPTTSREAVDFVLFSSTLKQHLSSSSRSSHLPIYASLKRQEADEQLRRRLVDIVDDLKIPVLHGVSVFGTKMAFYKLTRDSRRLEPRHITPDQEVVTAMAPRQWWAYDILEEEGAKKFRDVVEEVKEMCSQISL</sequence>
<accession>A0A5C2SH54</accession>
<evidence type="ECO:0000313" key="2">
    <source>
        <dbReference type="Proteomes" id="UP000313359"/>
    </source>
</evidence>
<proteinExistence type="predicted"/>